<dbReference type="Gene3D" id="2.60.120.10">
    <property type="entry name" value="Jelly Rolls"/>
    <property type="match status" value="1"/>
</dbReference>
<reference evidence="2 3" key="1">
    <citation type="submission" date="2019-03" db="EMBL/GenBank/DDBJ databases">
        <title>Novel species of Flavobacterium.</title>
        <authorList>
            <person name="Liu Q."/>
            <person name="Xin Y.-H."/>
        </authorList>
    </citation>
    <scope>NUCLEOTIDE SEQUENCE [LARGE SCALE GENOMIC DNA]</scope>
    <source>
        <strain evidence="2 3">LB3P52</strain>
    </source>
</reference>
<evidence type="ECO:0000259" key="1">
    <source>
        <dbReference type="PROSITE" id="PS50042"/>
    </source>
</evidence>
<dbReference type="Pfam" id="PF00027">
    <property type="entry name" value="cNMP_binding"/>
    <property type="match status" value="1"/>
</dbReference>
<dbReference type="EMBL" id="SMLG01000008">
    <property type="protein sequence ID" value="TDE43152.1"/>
    <property type="molecule type" value="Genomic_DNA"/>
</dbReference>
<name>A0A4R5F659_9FLAO</name>
<dbReference type="InterPro" id="IPR014710">
    <property type="entry name" value="RmlC-like_jellyroll"/>
</dbReference>
<evidence type="ECO:0000313" key="2">
    <source>
        <dbReference type="EMBL" id="TDE43152.1"/>
    </source>
</evidence>
<gene>
    <name evidence="2" type="ORF">E0I26_11075</name>
</gene>
<accession>A0A4R5F659</accession>
<organism evidence="2 3">
    <name type="scientific">Flavobacterium rhamnosiphilum</name>
    <dbReference type="NCBI Taxonomy" id="2541724"/>
    <lineage>
        <taxon>Bacteria</taxon>
        <taxon>Pseudomonadati</taxon>
        <taxon>Bacteroidota</taxon>
        <taxon>Flavobacteriia</taxon>
        <taxon>Flavobacteriales</taxon>
        <taxon>Flavobacteriaceae</taxon>
        <taxon>Flavobacterium</taxon>
    </lineage>
</organism>
<evidence type="ECO:0000313" key="3">
    <source>
        <dbReference type="Proteomes" id="UP000294814"/>
    </source>
</evidence>
<dbReference type="InterPro" id="IPR000595">
    <property type="entry name" value="cNMP-bd_dom"/>
</dbReference>
<proteinExistence type="predicted"/>
<protein>
    <submittedName>
        <fullName evidence="2">Cyclic nucleotide-binding domain-containing protein</fullName>
    </submittedName>
</protein>
<dbReference type="SUPFAM" id="SSF51206">
    <property type="entry name" value="cAMP-binding domain-like"/>
    <property type="match status" value="1"/>
</dbReference>
<dbReference type="CDD" id="cd00038">
    <property type="entry name" value="CAP_ED"/>
    <property type="match status" value="1"/>
</dbReference>
<dbReference type="Proteomes" id="UP000294814">
    <property type="component" value="Unassembled WGS sequence"/>
</dbReference>
<dbReference type="OrthoDB" id="758145at2"/>
<sequence length="185" mass="21791">MKSIFKSLQLLPENELNKLDALVTERKLKKGDFLIRENQICNEIVFIKSGVLRSFFLNNKGDEITNCITFENEFMAAFASFITRKPTEENIQAIFDTELQIISHENLELLYKNSIHWQEAGRKIAEMEYVTLQQRMVSFQKLTGKERYEELFRLHKKYIQLIPLHNLASFLGITPRHLSRIRKAL</sequence>
<dbReference type="PROSITE" id="PS50042">
    <property type="entry name" value="CNMP_BINDING_3"/>
    <property type="match status" value="1"/>
</dbReference>
<dbReference type="RefSeq" id="WP_131916545.1">
    <property type="nucleotide sequence ID" value="NZ_SMLG01000008.1"/>
</dbReference>
<keyword evidence="3" id="KW-1185">Reference proteome</keyword>
<dbReference type="InterPro" id="IPR018490">
    <property type="entry name" value="cNMP-bd_dom_sf"/>
</dbReference>
<comment type="caution">
    <text evidence="2">The sequence shown here is derived from an EMBL/GenBank/DDBJ whole genome shotgun (WGS) entry which is preliminary data.</text>
</comment>
<dbReference type="AlphaFoldDB" id="A0A4R5F659"/>
<feature type="domain" description="Cyclic nucleotide-binding" evidence="1">
    <location>
        <begin position="7"/>
        <end position="110"/>
    </location>
</feature>